<feature type="compositionally biased region" description="Basic and acidic residues" evidence="1">
    <location>
        <begin position="148"/>
        <end position="157"/>
    </location>
</feature>
<dbReference type="InParanoid" id="A0A1Z5JYW4"/>
<feature type="compositionally biased region" description="Basic residues" evidence="1">
    <location>
        <begin position="53"/>
        <end position="64"/>
    </location>
</feature>
<evidence type="ECO:0008006" key="6">
    <source>
        <dbReference type="Google" id="ProtNLM"/>
    </source>
</evidence>
<feature type="compositionally biased region" description="Basic and acidic residues" evidence="1">
    <location>
        <begin position="65"/>
        <end position="76"/>
    </location>
</feature>
<name>A0A1Z5JYW4_FISSO</name>
<feature type="region of interest" description="Disordered" evidence="1">
    <location>
        <begin position="491"/>
        <end position="513"/>
    </location>
</feature>
<feature type="transmembrane region" description="Helical" evidence="2">
    <location>
        <begin position="357"/>
        <end position="378"/>
    </location>
</feature>
<keyword evidence="5" id="KW-1185">Reference proteome</keyword>
<evidence type="ECO:0000256" key="3">
    <source>
        <dbReference type="SAM" id="SignalP"/>
    </source>
</evidence>
<feature type="compositionally biased region" description="Polar residues" evidence="1">
    <location>
        <begin position="500"/>
        <end position="510"/>
    </location>
</feature>
<keyword evidence="2" id="KW-1133">Transmembrane helix</keyword>
<feature type="region of interest" description="Disordered" evidence="1">
    <location>
        <begin position="42"/>
        <end position="201"/>
    </location>
</feature>
<accession>A0A1Z5JYW4</accession>
<sequence>MRLKLINYTAILFAALLGSATSSLLRGDYAIRSPRILENKHGSSATVDDAGRKNNRSHAKGSKKSSKENSRVDRADASIAVGESGPKETQIVHSHHPKALEQQAAAKPAQTVQSHHSKRESSDVKRASKKTTKQVVQSHHPNGAGLQEESHVKEPKRSNNGRKSSKKRSENDETAAVENQSVLSRAYDTQGLSPNDEEDGITNVVGRPIEILVFEYSTRSNKLPSEVETLYLVHLTEQFLDNMYARTFDGVEAIQFEGLEVQRYKLISSRMIQFEITILFQAKNDASAPSIAEVKSVILEGMKHEGAFYAEYLASLEQMPFDVFSTTVSCHVVTDADELDNLMNFQVGRVDDNKPPVILICAVLMASLSVCVCAVAWFRCVLKPKNKSATEYATSCNSEGAESFKKATFDDLVSERGYFVDEADLERVEASNLVEVKLTDDYESVEESEWTDESSTSSHGSNGDFTEESQDSAISALRKWIPSEREFCQAASCGREREQPPNQSSKSSIPSPCIEKCSQEASELIEPLWSSTILCQAQNRDREEDTVCRQRFTTKQAARDEMTTNDQNKNFMKINPTTDSKFVPLWMIKRQEIMRRREEQSEPQHLLLNALERSGFEADGPLSASKKAANDTSKACGALHSQESIAVVLKSGPKEQYISQNPIRIDKPAPVSSPPLSVLNTSLMNETTDQSSHFGGELGSEPLTCTAPTLLSECKPAGPSIDKKCSQLDELPTTMKKQTKAALHQNAMKDKNVSRMPLWMSKRQEILHPNEQVSDDQALNFEMQHPTANPSSLQSPLIEKVTEPVNRIFSELYSGEPSASWDEQTNASVEEISNAIKTSSTATDDEIPLWLKKRPDVVHKEESVQESDDFNNASYTSLNGAPAWMTRFKQLEKE</sequence>
<protein>
    <recommendedName>
        <fullName evidence="6">SEA domain-containing protein</fullName>
    </recommendedName>
</protein>
<keyword evidence="2" id="KW-0472">Membrane</keyword>
<proteinExistence type="predicted"/>
<reference evidence="4 5" key="1">
    <citation type="journal article" date="2015" name="Plant Cell">
        <title>Oil accumulation by the oleaginous diatom Fistulifera solaris as revealed by the genome and transcriptome.</title>
        <authorList>
            <person name="Tanaka T."/>
            <person name="Maeda Y."/>
            <person name="Veluchamy A."/>
            <person name="Tanaka M."/>
            <person name="Abida H."/>
            <person name="Marechal E."/>
            <person name="Bowler C."/>
            <person name="Muto M."/>
            <person name="Sunaga Y."/>
            <person name="Tanaka M."/>
            <person name="Yoshino T."/>
            <person name="Taniguchi T."/>
            <person name="Fukuda Y."/>
            <person name="Nemoto M."/>
            <person name="Matsumoto M."/>
            <person name="Wong P.S."/>
            <person name="Aburatani S."/>
            <person name="Fujibuchi W."/>
        </authorList>
    </citation>
    <scope>NUCLEOTIDE SEQUENCE [LARGE SCALE GENOMIC DNA]</scope>
    <source>
        <strain evidence="4 5">JPCC DA0580</strain>
    </source>
</reference>
<feature type="region of interest" description="Disordered" evidence="1">
    <location>
        <begin position="445"/>
        <end position="469"/>
    </location>
</feature>
<dbReference type="AlphaFoldDB" id="A0A1Z5JYW4"/>
<evidence type="ECO:0000256" key="2">
    <source>
        <dbReference type="SAM" id="Phobius"/>
    </source>
</evidence>
<feature type="signal peptide" evidence="3">
    <location>
        <begin position="1"/>
        <end position="22"/>
    </location>
</feature>
<organism evidence="4 5">
    <name type="scientific">Fistulifera solaris</name>
    <name type="common">Oleaginous diatom</name>
    <dbReference type="NCBI Taxonomy" id="1519565"/>
    <lineage>
        <taxon>Eukaryota</taxon>
        <taxon>Sar</taxon>
        <taxon>Stramenopiles</taxon>
        <taxon>Ochrophyta</taxon>
        <taxon>Bacillariophyta</taxon>
        <taxon>Bacillariophyceae</taxon>
        <taxon>Bacillariophycidae</taxon>
        <taxon>Naviculales</taxon>
        <taxon>Naviculaceae</taxon>
        <taxon>Fistulifera</taxon>
    </lineage>
</organism>
<keyword evidence="3" id="KW-0732">Signal</keyword>
<dbReference type="EMBL" id="BDSP01000134">
    <property type="protein sequence ID" value="GAX19072.1"/>
    <property type="molecule type" value="Genomic_DNA"/>
</dbReference>
<comment type="caution">
    <text evidence="4">The sequence shown here is derived from an EMBL/GenBank/DDBJ whole genome shotgun (WGS) entry which is preliminary data.</text>
</comment>
<feature type="chain" id="PRO_5012984082" description="SEA domain-containing protein" evidence="3">
    <location>
        <begin position="23"/>
        <end position="894"/>
    </location>
</feature>
<evidence type="ECO:0000313" key="5">
    <source>
        <dbReference type="Proteomes" id="UP000198406"/>
    </source>
</evidence>
<evidence type="ECO:0000256" key="1">
    <source>
        <dbReference type="SAM" id="MobiDB-lite"/>
    </source>
</evidence>
<evidence type="ECO:0000313" key="4">
    <source>
        <dbReference type="EMBL" id="GAX19072.1"/>
    </source>
</evidence>
<dbReference type="Proteomes" id="UP000198406">
    <property type="component" value="Unassembled WGS sequence"/>
</dbReference>
<gene>
    <name evidence="4" type="ORF">FisN_3Lh007</name>
</gene>
<keyword evidence="2" id="KW-0812">Transmembrane</keyword>